<sequence length="382" mass="40767">MRVFFVVTHLLGSGHLSRTLVLARAHLKAGHEVTLVSGGMPVPHLSHDGITLVQLPALRSDGVNFTRLLDDKGDVAPETLMRDRRDKLLSTFEEAAPDVLVTELFPFGRRSLSDEFLALLKTAIARKNPPRICCSIRDILAPPSKPSKAARVRDIIAEFYDAIIVHSDPDVTPLAASWPVTEDISEKLRYSGFVANPPAPMHPDALGQGEVLVSAGGGAVGDALYSAALGAAKLDGDLHWRVLVGGADAPAKCAALKELCPANATIEPARPDFRQMLHRAKASVSMCGYNTALDILQAGTPAVFVPFDAGGEVEQSLRASALAKIAGIRVVNSVDLQPETLLNTVYSVVQDLRRDPQTQGLDGANRTVELLETLVKAPSHAG</sequence>
<dbReference type="PANTHER" id="PTHR21015">
    <property type="entry name" value="UDP-N-ACETYLGLUCOSAMINE--N-ACETYLMURAMYL-(PENTAPEPTIDE) PYROPHOSPHORYL-UNDECAPRENOL N-ACETYLGLUCOSAMINE TRANSFERASE 1"/>
    <property type="match status" value="1"/>
</dbReference>
<dbReference type="Proteomes" id="UP000001353">
    <property type="component" value="Chromosome"/>
</dbReference>
<dbReference type="HOGENOM" id="CLU_055279_0_0_5"/>
<organism evidence="2 3">
    <name type="scientific">Roseobacter litoralis (strain ATCC 49566 / DSM 6996 / JCM 21268 / NBRC 15278 / OCh 149)</name>
    <dbReference type="NCBI Taxonomy" id="391595"/>
    <lineage>
        <taxon>Bacteria</taxon>
        <taxon>Pseudomonadati</taxon>
        <taxon>Pseudomonadota</taxon>
        <taxon>Alphaproteobacteria</taxon>
        <taxon>Rhodobacterales</taxon>
        <taxon>Roseobacteraceae</taxon>
        <taxon>Roseobacter</taxon>
    </lineage>
</organism>
<dbReference type="RefSeq" id="WP_013960260.1">
    <property type="nucleotide sequence ID" value="NC_015730.1"/>
</dbReference>
<dbReference type="Gene3D" id="3.40.50.2000">
    <property type="entry name" value="Glycogen Phosphorylase B"/>
    <property type="match status" value="2"/>
</dbReference>
<dbReference type="AlphaFoldDB" id="F7ZGL7"/>
<dbReference type="eggNOG" id="COG4671">
    <property type="taxonomic scope" value="Bacteria"/>
</dbReference>
<evidence type="ECO:0000313" key="3">
    <source>
        <dbReference type="Proteomes" id="UP000001353"/>
    </source>
</evidence>
<feature type="domain" description="Glycosyl transferase family 28 C-terminal" evidence="1">
    <location>
        <begin position="239"/>
        <end position="353"/>
    </location>
</feature>
<dbReference type="EMBL" id="CP002623">
    <property type="protein sequence ID" value="AEI92317.1"/>
    <property type="molecule type" value="Genomic_DNA"/>
</dbReference>
<accession>F7ZGL7</accession>
<dbReference type="PANTHER" id="PTHR21015:SF28">
    <property type="entry name" value="SLL1722 PROTEIN"/>
    <property type="match status" value="1"/>
</dbReference>
<evidence type="ECO:0000313" key="2">
    <source>
        <dbReference type="EMBL" id="AEI92317.1"/>
    </source>
</evidence>
<gene>
    <name evidence="2" type="ordered locus">RLO149_c002870</name>
</gene>
<dbReference type="SUPFAM" id="SSF53756">
    <property type="entry name" value="UDP-Glycosyltransferase/glycogen phosphorylase"/>
    <property type="match status" value="1"/>
</dbReference>
<reference evidence="2 3" key="1">
    <citation type="journal article" date="2011" name="BMC Genomics">
        <title>Comparative genome analysis and genome-guided physiological analysis of Roseobacter litoralis.</title>
        <authorList>
            <person name="Kalhoefer D."/>
            <person name="Thole S."/>
            <person name="Voget S."/>
            <person name="Lehmann R."/>
            <person name="Liesegang H."/>
            <person name="Wollher A."/>
            <person name="Daniel R."/>
            <person name="Simon M."/>
            <person name="Brinkhoff T."/>
        </authorList>
    </citation>
    <scope>NUCLEOTIDE SEQUENCE [LARGE SCALE GENOMIC DNA]</scope>
    <source>
        <strain evidence="3">ATCC 49566 / DSM 6996 / JCM 21268 / NBRC 15278 / OCh 149</strain>
    </source>
</reference>
<dbReference type="OrthoDB" id="503443at2"/>
<dbReference type="STRING" id="391595.RLO149_c002870"/>
<keyword evidence="3" id="KW-1185">Reference proteome</keyword>
<evidence type="ECO:0000259" key="1">
    <source>
        <dbReference type="Pfam" id="PF04101"/>
    </source>
</evidence>
<proteinExistence type="predicted"/>
<dbReference type="InterPro" id="IPR007235">
    <property type="entry name" value="Glyco_trans_28_C"/>
</dbReference>
<dbReference type="Pfam" id="PF04101">
    <property type="entry name" value="Glyco_tran_28_C"/>
    <property type="match status" value="1"/>
</dbReference>
<dbReference type="GO" id="GO:0016758">
    <property type="term" value="F:hexosyltransferase activity"/>
    <property type="evidence" value="ECO:0007669"/>
    <property type="project" value="InterPro"/>
</dbReference>
<name>F7ZGL7_ROSLO</name>
<protein>
    <recommendedName>
        <fullName evidence="1">Glycosyl transferase family 28 C-terminal domain-containing protein</fullName>
    </recommendedName>
</protein>
<dbReference type="KEGG" id="rli:RLO149_c002870"/>